<evidence type="ECO:0000313" key="2">
    <source>
        <dbReference type="Proteomes" id="UP000030755"/>
    </source>
</evidence>
<dbReference type="InterPro" id="IPR019734">
    <property type="entry name" value="TPR_rpt"/>
</dbReference>
<evidence type="ECO:0000313" key="1">
    <source>
        <dbReference type="EMBL" id="EPZ35071.1"/>
    </source>
</evidence>
<sequence>MLTASANIVVNLEHAQWISLFKDNCILYHQKEYHSIIEILKETLKCNDANDMEQCIAASPTTQMFKWAFLSMLTDVFTKLEMVEEAWLLVTRVEQHGKWLDPKVVLFLALTLETKTSLTLTKTGPGDDKRWSGSLDSMTKVGFKERERLELHLAYTRLSLAFEKEKYQVVIESLLKIEPIIKRVYNCQNHAMPFLKWSHNMALCYMYQGNFKTSILFFKKALSMNSLIKDQIYPLDPRIPNTEPINLYYYAIALLNSGNAVESFRVFSHLSCKFSKHHLVNHAQFYFHVAECIIRYSFEKREDGNTRELPGLNFALRYFLRSISAMEIDMKSQRSKLELNEDELSFLKILNQRDILSTWKLPIHYRELKALIFGYLAAIFYKIRNFTASLLFAEKGLNLSPPCVCHERFLLYHYAIKSSTFLNNEKKAVYLCWRFAQESDDWSELPNIQFKIAENYFRAGKIAMGEKDNRF</sequence>
<keyword evidence="2" id="KW-1185">Reference proteome</keyword>
<accession>A0A075B281</accession>
<organism evidence="1 2">
    <name type="scientific">Rozella allomycis (strain CSF55)</name>
    <dbReference type="NCBI Taxonomy" id="988480"/>
    <lineage>
        <taxon>Eukaryota</taxon>
        <taxon>Fungi</taxon>
        <taxon>Fungi incertae sedis</taxon>
        <taxon>Cryptomycota</taxon>
        <taxon>Cryptomycota incertae sedis</taxon>
        <taxon>Rozella</taxon>
    </lineage>
</organism>
<dbReference type="EMBL" id="KE560887">
    <property type="protein sequence ID" value="EPZ35071.1"/>
    <property type="molecule type" value="Genomic_DNA"/>
</dbReference>
<evidence type="ECO:0008006" key="3">
    <source>
        <dbReference type="Google" id="ProtNLM"/>
    </source>
</evidence>
<dbReference type="Proteomes" id="UP000030755">
    <property type="component" value="Unassembled WGS sequence"/>
</dbReference>
<proteinExistence type="predicted"/>
<gene>
    <name evidence="1" type="ORF">O9G_004089</name>
</gene>
<dbReference type="SUPFAM" id="SSF48452">
    <property type="entry name" value="TPR-like"/>
    <property type="match status" value="1"/>
</dbReference>
<dbReference type="HOGENOM" id="CLU_580253_0_0_1"/>
<protein>
    <recommendedName>
        <fullName evidence="3">Tetratricopeptide-like helical domain-containing protein</fullName>
    </recommendedName>
</protein>
<dbReference type="InterPro" id="IPR011990">
    <property type="entry name" value="TPR-like_helical_dom_sf"/>
</dbReference>
<name>A0A075B281_ROZAC</name>
<dbReference type="SMART" id="SM00028">
    <property type="entry name" value="TPR"/>
    <property type="match status" value="2"/>
</dbReference>
<reference evidence="1 2" key="1">
    <citation type="journal article" date="2013" name="Curr. Biol.">
        <title>Shared signatures of parasitism and phylogenomics unite Cryptomycota and microsporidia.</title>
        <authorList>
            <person name="James T.Y."/>
            <person name="Pelin A."/>
            <person name="Bonen L."/>
            <person name="Ahrendt S."/>
            <person name="Sain D."/>
            <person name="Corradi N."/>
            <person name="Stajich J.E."/>
        </authorList>
    </citation>
    <scope>NUCLEOTIDE SEQUENCE [LARGE SCALE GENOMIC DNA]</scope>
    <source>
        <strain evidence="1 2">CSF55</strain>
    </source>
</reference>
<dbReference type="AlphaFoldDB" id="A0A075B281"/>